<evidence type="ECO:0000256" key="6">
    <source>
        <dbReference type="ARBA" id="ARBA00022692"/>
    </source>
</evidence>
<feature type="transmembrane region" description="Helical" evidence="9">
    <location>
        <begin position="99"/>
        <end position="118"/>
    </location>
</feature>
<protein>
    <submittedName>
        <fullName evidence="11">Xanthine permease</fullName>
    </submittedName>
</protein>
<dbReference type="InterPro" id="IPR017588">
    <property type="entry name" value="UacT-like"/>
</dbReference>
<dbReference type="InterPro" id="IPR006043">
    <property type="entry name" value="NCS2"/>
</dbReference>
<feature type="transmembrane region" description="Helical" evidence="9">
    <location>
        <begin position="130"/>
        <end position="149"/>
    </location>
</feature>
<comment type="similarity">
    <text evidence="2">Belongs to the nucleobase:cation symporter-2 (NCS2) (TC 2.A.40) family.</text>
</comment>
<proteinExistence type="inferred from homology"/>
<evidence type="ECO:0000256" key="5">
    <source>
        <dbReference type="ARBA" id="ARBA00022631"/>
    </source>
</evidence>
<dbReference type="InterPro" id="IPR036778">
    <property type="entry name" value="OHCU_decarboxylase_sf"/>
</dbReference>
<keyword evidence="3" id="KW-0813">Transport</keyword>
<feature type="transmembrane region" description="Helical" evidence="9">
    <location>
        <begin position="429"/>
        <end position="446"/>
    </location>
</feature>
<dbReference type="Pfam" id="PF09349">
    <property type="entry name" value="OHCU_decarbox"/>
    <property type="match status" value="1"/>
</dbReference>
<sequence>MQYARTSSIGGEIAPNVFLITTKFWPLPARTSTVNPVQLRFRTKEDFVASQPKHPVDIVPPTPKLAALGLQHVLAFYAGAVIVPLLIAGSLNLDAETTIHLINADLLTCGIATIIQSMGVGKRIGVRLPIVQGVTTTAVSPIIAIGLGATDGAGGVASLPTIYGAIIVAGLFTFFAAPVFGKVLRFFPPVVTGSVLLVMGTSLLGVSANDFVNYAEGVPATRDLLYGFGTLAVIILVQRFSSGFLGTLAVLIGLVLGTGVALVLGDASFDEVSSAPALGITTPFYFGMPKFDLVAIFSLIIVMIITMVETTGDVFATGEIVKKRIRRDDVVRAIRADGLSTLVGGVMNSFPYTCFAQNVGLVRLTSVKSRWVAVAAAGFMMVLGILPKAGAVVASIPSPVLGGASLALFANVAWVGLQTIAKADLSDGRNSVIVTSALGLAMLVTFKPDIATAFPEWAQTFVSSGMSIGAITAIVLNLLFFHTGGKQGTQVSRAVGKSVSLQQLNGASREEFVSALRPLFNNETWPLELAWESRPFGDVNELRAAIQVAVLTADDSRRAALIHDYPAMDELLLADADEAATISADRGSLGLTDLDDVQTERITELSAAYRERFDMPFVAYLDTNDTVDRVIDAGVRRLANSPEQEYRTALGEIVEIANDRFDILLADANPVRSSWDRKFTEVD</sequence>
<comment type="subcellular location">
    <subcellularLocation>
        <location evidence="1">Cell membrane</location>
        <topology evidence="1">Multi-pass membrane protein</topology>
    </subcellularLocation>
</comment>
<dbReference type="GO" id="GO:0005886">
    <property type="term" value="C:plasma membrane"/>
    <property type="evidence" value="ECO:0007669"/>
    <property type="project" value="UniProtKB-SubCell"/>
</dbReference>
<keyword evidence="5" id="KW-0659">Purine metabolism</keyword>
<evidence type="ECO:0000256" key="3">
    <source>
        <dbReference type="ARBA" id="ARBA00022448"/>
    </source>
</evidence>
<feature type="transmembrane region" description="Helical" evidence="9">
    <location>
        <begin position="371"/>
        <end position="394"/>
    </location>
</feature>
<dbReference type="NCBIfam" id="NF037981">
    <property type="entry name" value="NCS2_1"/>
    <property type="match status" value="1"/>
</dbReference>
<dbReference type="PANTHER" id="PTHR42810:SF4">
    <property type="entry name" value="URIC ACID TRANSPORTER UACT"/>
    <property type="match status" value="1"/>
</dbReference>
<dbReference type="Pfam" id="PF00860">
    <property type="entry name" value="Xan_ur_permease"/>
    <property type="match status" value="1"/>
</dbReference>
<feature type="domain" description="Oxo-4-hydroxy-4-carboxy-5-ureidoimidazoline decarboxylase" evidence="10">
    <location>
        <begin position="505"/>
        <end position="661"/>
    </location>
</feature>
<dbReference type="SUPFAM" id="SSF158694">
    <property type="entry name" value="UraD-Like"/>
    <property type="match status" value="1"/>
</dbReference>
<dbReference type="eggNOG" id="COG2233">
    <property type="taxonomic scope" value="Bacteria"/>
</dbReference>
<evidence type="ECO:0000256" key="7">
    <source>
        <dbReference type="ARBA" id="ARBA00022989"/>
    </source>
</evidence>
<keyword evidence="6 9" id="KW-0812">Transmembrane</keyword>
<dbReference type="PANTHER" id="PTHR42810">
    <property type="entry name" value="PURINE PERMEASE C1399.01C-RELATED"/>
    <property type="match status" value="1"/>
</dbReference>
<evidence type="ECO:0000313" key="12">
    <source>
        <dbReference type="Proteomes" id="UP000003020"/>
    </source>
</evidence>
<dbReference type="InterPro" id="IPR018020">
    <property type="entry name" value="OHCU_decarboxylase"/>
</dbReference>
<evidence type="ECO:0000256" key="8">
    <source>
        <dbReference type="ARBA" id="ARBA00023136"/>
    </source>
</evidence>
<accession>E2S624</accession>
<feature type="transmembrane region" description="Helical" evidence="9">
    <location>
        <begin position="74"/>
        <end position="93"/>
    </location>
</feature>
<dbReference type="Gene3D" id="1.10.3330.10">
    <property type="entry name" value="Oxo-4-hydroxy-4-carboxy-5-ureidoimidazoline decarboxylase"/>
    <property type="match status" value="1"/>
</dbReference>
<name>E2S624_9CORY</name>
<organism evidence="11 12">
    <name type="scientific">Corynebacterium pseudogenitalium ATCC 33035</name>
    <dbReference type="NCBI Taxonomy" id="525264"/>
    <lineage>
        <taxon>Bacteria</taxon>
        <taxon>Bacillati</taxon>
        <taxon>Actinomycetota</taxon>
        <taxon>Actinomycetes</taxon>
        <taxon>Mycobacteriales</taxon>
        <taxon>Corynebacteriaceae</taxon>
        <taxon>Corynebacterium</taxon>
    </lineage>
</organism>
<dbReference type="PROSITE" id="PS01116">
    <property type="entry name" value="XANTH_URACIL_PERMASE"/>
    <property type="match status" value="1"/>
</dbReference>
<evidence type="ECO:0000256" key="1">
    <source>
        <dbReference type="ARBA" id="ARBA00004651"/>
    </source>
</evidence>
<dbReference type="GO" id="GO:0042907">
    <property type="term" value="F:xanthine transmembrane transporter activity"/>
    <property type="evidence" value="ECO:0007669"/>
    <property type="project" value="TreeGrafter"/>
</dbReference>
<keyword evidence="8 9" id="KW-0472">Membrane</keyword>
<keyword evidence="4" id="KW-1003">Cell membrane</keyword>
<feature type="transmembrane region" description="Helical" evidence="9">
    <location>
        <begin position="187"/>
        <end position="208"/>
    </location>
</feature>
<evidence type="ECO:0000259" key="10">
    <source>
        <dbReference type="Pfam" id="PF09349"/>
    </source>
</evidence>
<reference evidence="11 12" key="1">
    <citation type="submission" date="2010-08" db="EMBL/GenBank/DDBJ databases">
        <authorList>
            <person name="Muzny D."/>
            <person name="Qin X."/>
            <person name="Buhay C."/>
            <person name="Dugan-Rocha S."/>
            <person name="Ding Y."/>
            <person name="Chen G."/>
            <person name="Hawes A."/>
            <person name="Holder M."/>
            <person name="Jhangiani S."/>
            <person name="Johnson A."/>
            <person name="Khan Z."/>
            <person name="Li Z."/>
            <person name="Liu W."/>
            <person name="Liu X."/>
            <person name="Perez L."/>
            <person name="Shen H."/>
            <person name="Wang Q."/>
            <person name="Watt J."/>
            <person name="Xi L."/>
            <person name="Xin Y."/>
            <person name="Zhou J."/>
            <person name="Deng J."/>
            <person name="Jiang H."/>
            <person name="Liu Y."/>
            <person name="Qu J."/>
            <person name="Song X.-Z."/>
            <person name="Zhang L."/>
            <person name="Villasana D."/>
            <person name="Johnson A."/>
            <person name="Liu J."/>
            <person name="Liyanage D."/>
            <person name="Lorensuhewa L."/>
            <person name="Robinson T."/>
            <person name="Song A."/>
            <person name="Song B.-B."/>
            <person name="Dinh H."/>
            <person name="Thornton R."/>
            <person name="Coyle M."/>
            <person name="Francisco L."/>
            <person name="Jackson L."/>
            <person name="Javaid M."/>
            <person name="Korchina V."/>
            <person name="Kovar C."/>
            <person name="Mata R."/>
            <person name="Mathew T."/>
            <person name="Ngo R."/>
            <person name="Nguyen L."/>
            <person name="Nguyen N."/>
            <person name="Okwuonu G."/>
            <person name="Ongeri F."/>
            <person name="Pham C."/>
            <person name="Simmons D."/>
            <person name="Wilczek-Boney K."/>
            <person name="Hale W."/>
            <person name="Jakkamsetti A."/>
            <person name="Pham P."/>
            <person name="Ruth R."/>
            <person name="San Lucas F."/>
            <person name="Warren J."/>
            <person name="Zhang J."/>
            <person name="Zhao Z."/>
            <person name="Zhou C."/>
            <person name="Zhu D."/>
            <person name="Lee S."/>
            <person name="Bess C."/>
            <person name="Blankenburg K."/>
            <person name="Forbes L."/>
            <person name="Fu Q."/>
            <person name="Gubbala S."/>
            <person name="Hirani K."/>
            <person name="Jayaseelan J.C."/>
            <person name="Lara F."/>
            <person name="Munidasa M."/>
            <person name="Palculict T."/>
            <person name="Patil S."/>
            <person name="Pu L.-L."/>
            <person name="Saada N."/>
            <person name="Tang L."/>
            <person name="Weissenberger G."/>
            <person name="Zhu Y."/>
            <person name="Hemphill L."/>
            <person name="Shang Y."/>
            <person name="Youmans B."/>
            <person name="Ayvaz T."/>
            <person name="Ross M."/>
            <person name="Santibanez J."/>
            <person name="Aqrawi P."/>
            <person name="Gross S."/>
            <person name="Joshi V."/>
            <person name="Fowler G."/>
            <person name="Nazareth L."/>
            <person name="Reid J."/>
            <person name="Worley K."/>
            <person name="Petrosino J."/>
            <person name="Highlander S."/>
            <person name="Gibbs R."/>
        </authorList>
    </citation>
    <scope>NUCLEOTIDE SEQUENCE [LARGE SCALE GENOMIC DNA]</scope>
    <source>
        <strain evidence="11 12">ATCC 33035</strain>
    </source>
</reference>
<feature type="transmembrane region" description="Helical" evidence="9">
    <location>
        <begin position="400"/>
        <end position="417"/>
    </location>
</feature>
<feature type="transmembrane region" description="Helical" evidence="9">
    <location>
        <begin position="293"/>
        <end position="316"/>
    </location>
</feature>
<evidence type="ECO:0000256" key="4">
    <source>
        <dbReference type="ARBA" id="ARBA00022475"/>
    </source>
</evidence>
<feature type="transmembrane region" description="Helical" evidence="9">
    <location>
        <begin position="161"/>
        <end position="180"/>
    </location>
</feature>
<dbReference type="HOGENOM" id="CLU_017959_8_2_11"/>
<feature type="transmembrane region" description="Helical" evidence="9">
    <location>
        <begin position="220"/>
        <end position="237"/>
    </location>
</feature>
<keyword evidence="12" id="KW-1185">Reference proteome</keyword>
<dbReference type="Proteomes" id="UP000003020">
    <property type="component" value="Unassembled WGS sequence"/>
</dbReference>
<dbReference type="GO" id="GO:0006144">
    <property type="term" value="P:purine nucleobase metabolic process"/>
    <property type="evidence" value="ECO:0007669"/>
    <property type="project" value="UniProtKB-KW"/>
</dbReference>
<evidence type="ECO:0000256" key="2">
    <source>
        <dbReference type="ARBA" id="ARBA00008821"/>
    </source>
</evidence>
<feature type="transmembrane region" description="Helical" evidence="9">
    <location>
        <begin position="244"/>
        <end position="264"/>
    </location>
</feature>
<evidence type="ECO:0000256" key="9">
    <source>
        <dbReference type="SAM" id="Phobius"/>
    </source>
</evidence>
<comment type="caution">
    <text evidence="11">The sequence shown here is derived from an EMBL/GenBank/DDBJ whole genome shotgun (WGS) entry which is preliminary data.</text>
</comment>
<dbReference type="NCBIfam" id="TIGR03173">
    <property type="entry name" value="pbuX"/>
    <property type="match status" value="1"/>
</dbReference>
<dbReference type="EMBL" id="ABYQ02000014">
    <property type="protein sequence ID" value="EFQ79466.1"/>
    <property type="molecule type" value="Genomic_DNA"/>
</dbReference>
<feature type="transmembrane region" description="Helical" evidence="9">
    <location>
        <begin position="458"/>
        <end position="480"/>
    </location>
</feature>
<dbReference type="NCBIfam" id="TIGR00801">
    <property type="entry name" value="ncs2"/>
    <property type="match status" value="1"/>
</dbReference>
<keyword evidence="7 9" id="KW-1133">Transmembrane helix</keyword>
<dbReference type="AlphaFoldDB" id="E2S624"/>
<dbReference type="eggNOG" id="COG3195">
    <property type="taxonomic scope" value="Bacteria"/>
</dbReference>
<evidence type="ECO:0000313" key="11">
    <source>
        <dbReference type="EMBL" id="EFQ79466.1"/>
    </source>
</evidence>
<dbReference type="InterPro" id="IPR006042">
    <property type="entry name" value="Xan_ur_permease"/>
</dbReference>
<gene>
    <name evidence="11" type="primary">pbuX</name>
    <name evidence="11" type="ORF">HMPREF0305_11976</name>
</gene>